<proteinExistence type="predicted"/>
<evidence type="ECO:0000313" key="1">
    <source>
        <dbReference type="EMBL" id="KAK4343026.1"/>
    </source>
</evidence>
<evidence type="ECO:0000313" key="2">
    <source>
        <dbReference type="Proteomes" id="UP001291623"/>
    </source>
</evidence>
<dbReference type="Proteomes" id="UP001291623">
    <property type="component" value="Unassembled WGS sequence"/>
</dbReference>
<sequence length="254" mass="29526">MGGVIGEMLRGVENKNRSGESRIGQPFELLLNPWAGKRQPGELKHLSSQRKRKQKRFPSFAKHLVVSWIKQNTMCLSNRSHGPARNPETAANPSRTLSVFFVFSVHPLHRGWFQEMLSYTACTHNRKDHIDFNGKGSDVMEDWGIIYVGSLPGRVEHQKTESYFRKKSEFKKKSTTNQNSNISERIRRFKTTPRFATRKRLLNITIVYFIQKKLMQLLETKDKRKEMNFPLNKYGMLVDPALFSRTKSNSKHIS</sequence>
<accession>A0AAE1R107</accession>
<dbReference type="AlphaFoldDB" id="A0AAE1R107"/>
<dbReference type="EMBL" id="JAVYJV010000021">
    <property type="protein sequence ID" value="KAK4343026.1"/>
    <property type="molecule type" value="Genomic_DNA"/>
</dbReference>
<keyword evidence="2" id="KW-1185">Reference proteome</keyword>
<organism evidence="1 2">
    <name type="scientific">Anisodus tanguticus</name>
    <dbReference type="NCBI Taxonomy" id="243964"/>
    <lineage>
        <taxon>Eukaryota</taxon>
        <taxon>Viridiplantae</taxon>
        <taxon>Streptophyta</taxon>
        <taxon>Embryophyta</taxon>
        <taxon>Tracheophyta</taxon>
        <taxon>Spermatophyta</taxon>
        <taxon>Magnoliopsida</taxon>
        <taxon>eudicotyledons</taxon>
        <taxon>Gunneridae</taxon>
        <taxon>Pentapetalae</taxon>
        <taxon>asterids</taxon>
        <taxon>lamiids</taxon>
        <taxon>Solanales</taxon>
        <taxon>Solanaceae</taxon>
        <taxon>Solanoideae</taxon>
        <taxon>Hyoscyameae</taxon>
        <taxon>Anisodus</taxon>
    </lineage>
</organism>
<name>A0AAE1R107_9SOLA</name>
<protein>
    <submittedName>
        <fullName evidence="1">Uncharacterized protein</fullName>
    </submittedName>
</protein>
<comment type="caution">
    <text evidence="1">The sequence shown here is derived from an EMBL/GenBank/DDBJ whole genome shotgun (WGS) entry which is preliminary data.</text>
</comment>
<gene>
    <name evidence="1" type="ORF">RND71_038842</name>
</gene>
<reference evidence="1" key="1">
    <citation type="submission" date="2023-12" db="EMBL/GenBank/DDBJ databases">
        <title>Genome assembly of Anisodus tanguticus.</title>
        <authorList>
            <person name="Wang Y.-J."/>
        </authorList>
    </citation>
    <scope>NUCLEOTIDE SEQUENCE</scope>
    <source>
        <strain evidence="1">KB-2021</strain>
        <tissue evidence="1">Leaf</tissue>
    </source>
</reference>